<accession>A0ABR9N6N7</accession>
<dbReference type="RefSeq" id="WP_192865429.1">
    <property type="nucleotide sequence ID" value="NZ_JADAQT010000112.1"/>
</dbReference>
<feature type="compositionally biased region" description="Polar residues" evidence="1">
    <location>
        <begin position="171"/>
        <end position="183"/>
    </location>
</feature>
<feature type="compositionally biased region" description="Polar residues" evidence="1">
    <location>
        <begin position="122"/>
        <end position="153"/>
    </location>
</feature>
<dbReference type="Gene3D" id="1.10.287.1060">
    <property type="entry name" value="ESAT-6-like"/>
    <property type="match status" value="1"/>
</dbReference>
<evidence type="ECO:0000313" key="3">
    <source>
        <dbReference type="Proteomes" id="UP000625527"/>
    </source>
</evidence>
<feature type="compositionally biased region" description="Gly residues" evidence="1">
    <location>
        <begin position="93"/>
        <end position="114"/>
    </location>
</feature>
<sequence length="391" mass="37996">MSGGLYGADIEALRSFADRVAQGGETLGNVVAVVDSAMPAIDAWSGPDGEEFRAEWTDVHAVRLRETAAALNDVAATVRENADDQQETSDDLSGGGGVGTGVGVGAGGGGGGGGSEDDGGNPLTSPGANPGAENSNDWYDYSNNTHNGSQWGSETHTTTDENGNTTHHNESQVTPSESGNISHTLAEGETGGFVGYENGVEGDFGSEDGFHGSGSAGVQAGAGYDASGQVSISENGLVAEGQVGGSVGVGASAEGQVGYGEHLSAEGSASALVGARAEADAGVSVGPHGIGASAGFDAFAGAEAGADAGVNVAGVEANVGGTVYAGIGAHADIDANVGWDNVGVSVDVGAALGIGAGLEFEVNWSPADTVDAIADVGGDLIDGAGDLIGSL</sequence>
<evidence type="ECO:0000313" key="2">
    <source>
        <dbReference type="EMBL" id="MBE1878871.1"/>
    </source>
</evidence>
<evidence type="ECO:0008006" key="4">
    <source>
        <dbReference type="Google" id="ProtNLM"/>
    </source>
</evidence>
<keyword evidence="3" id="KW-1185">Reference proteome</keyword>
<dbReference type="SUPFAM" id="SSF140453">
    <property type="entry name" value="EsxAB dimer-like"/>
    <property type="match status" value="1"/>
</dbReference>
<dbReference type="EMBL" id="JADAQT010000112">
    <property type="protein sequence ID" value="MBE1878871.1"/>
    <property type="molecule type" value="Genomic_DNA"/>
</dbReference>
<evidence type="ECO:0000256" key="1">
    <source>
        <dbReference type="SAM" id="MobiDB-lite"/>
    </source>
</evidence>
<feature type="region of interest" description="Disordered" evidence="1">
    <location>
        <begin position="79"/>
        <end position="213"/>
    </location>
</feature>
<protein>
    <recommendedName>
        <fullName evidence="4">WXG100 family type VII secretion target</fullName>
    </recommendedName>
</protein>
<reference evidence="2 3" key="1">
    <citation type="submission" date="2020-10" db="EMBL/GenBank/DDBJ databases">
        <title>Myceligenerans pegani sp. nov., an endophytic actinomycete isolated from Peganum harmala L. in Xinjiang, China.</title>
        <authorList>
            <person name="Xin L."/>
        </authorList>
    </citation>
    <scope>NUCLEOTIDE SEQUENCE [LARGE SCALE GENOMIC DNA]</scope>
    <source>
        <strain evidence="2 3">TRM65318</strain>
    </source>
</reference>
<dbReference type="Proteomes" id="UP000625527">
    <property type="component" value="Unassembled WGS sequence"/>
</dbReference>
<comment type="caution">
    <text evidence="2">The sequence shown here is derived from an EMBL/GenBank/DDBJ whole genome shotgun (WGS) entry which is preliminary data.</text>
</comment>
<gene>
    <name evidence="2" type="ORF">IHE71_24575</name>
</gene>
<dbReference type="InterPro" id="IPR036689">
    <property type="entry name" value="ESAT-6-like_sf"/>
</dbReference>
<name>A0ABR9N6N7_9MICO</name>
<proteinExistence type="predicted"/>
<organism evidence="2 3">
    <name type="scientific">Myceligenerans pegani</name>
    <dbReference type="NCBI Taxonomy" id="2776917"/>
    <lineage>
        <taxon>Bacteria</taxon>
        <taxon>Bacillati</taxon>
        <taxon>Actinomycetota</taxon>
        <taxon>Actinomycetes</taxon>
        <taxon>Micrococcales</taxon>
        <taxon>Promicromonosporaceae</taxon>
        <taxon>Myceligenerans</taxon>
    </lineage>
</organism>
<feature type="compositionally biased region" description="Low complexity" evidence="1">
    <location>
        <begin position="154"/>
        <end position="166"/>
    </location>
</feature>